<dbReference type="Proteomes" id="UP000324222">
    <property type="component" value="Unassembled WGS sequence"/>
</dbReference>
<organism evidence="1 2">
    <name type="scientific">Portunus trituberculatus</name>
    <name type="common">Swimming crab</name>
    <name type="synonym">Neptunus trituberculatus</name>
    <dbReference type="NCBI Taxonomy" id="210409"/>
    <lineage>
        <taxon>Eukaryota</taxon>
        <taxon>Metazoa</taxon>
        <taxon>Ecdysozoa</taxon>
        <taxon>Arthropoda</taxon>
        <taxon>Crustacea</taxon>
        <taxon>Multicrustacea</taxon>
        <taxon>Malacostraca</taxon>
        <taxon>Eumalacostraca</taxon>
        <taxon>Eucarida</taxon>
        <taxon>Decapoda</taxon>
        <taxon>Pleocyemata</taxon>
        <taxon>Brachyura</taxon>
        <taxon>Eubrachyura</taxon>
        <taxon>Portunoidea</taxon>
        <taxon>Portunidae</taxon>
        <taxon>Portuninae</taxon>
        <taxon>Portunus</taxon>
    </lineage>
</organism>
<evidence type="ECO:0000313" key="1">
    <source>
        <dbReference type="EMBL" id="MPC48513.1"/>
    </source>
</evidence>
<gene>
    <name evidence="1" type="ORF">E2C01_042287</name>
</gene>
<accession>A0A5B7FU78</accession>
<comment type="caution">
    <text evidence="1">The sequence shown here is derived from an EMBL/GenBank/DDBJ whole genome shotgun (WGS) entry which is preliminary data.</text>
</comment>
<sequence>MCVLDVNEVRASTFTSFTTVTTTTCITLITLITRVQLIVTLFSAVFPLTLTCSASAPSEVRSHAKASCILSHLVLLSR</sequence>
<keyword evidence="2" id="KW-1185">Reference proteome</keyword>
<name>A0A5B7FU78_PORTR</name>
<proteinExistence type="predicted"/>
<dbReference type="EMBL" id="VSRR010008324">
    <property type="protein sequence ID" value="MPC48513.1"/>
    <property type="molecule type" value="Genomic_DNA"/>
</dbReference>
<reference evidence="1 2" key="1">
    <citation type="submission" date="2019-05" db="EMBL/GenBank/DDBJ databases">
        <title>Another draft genome of Portunus trituberculatus and its Hox gene families provides insights of decapod evolution.</title>
        <authorList>
            <person name="Jeong J.-H."/>
            <person name="Song I."/>
            <person name="Kim S."/>
            <person name="Choi T."/>
            <person name="Kim D."/>
            <person name="Ryu S."/>
            <person name="Kim W."/>
        </authorList>
    </citation>
    <scope>NUCLEOTIDE SEQUENCE [LARGE SCALE GENOMIC DNA]</scope>
    <source>
        <tissue evidence="1">Muscle</tissue>
    </source>
</reference>
<protein>
    <submittedName>
        <fullName evidence="1">Uncharacterized protein</fullName>
    </submittedName>
</protein>
<dbReference type="AlphaFoldDB" id="A0A5B7FU78"/>
<evidence type="ECO:0000313" key="2">
    <source>
        <dbReference type="Proteomes" id="UP000324222"/>
    </source>
</evidence>